<evidence type="ECO:0000256" key="1">
    <source>
        <dbReference type="ARBA" id="ARBA00001936"/>
    </source>
</evidence>
<dbReference type="InterPro" id="IPR008147">
    <property type="entry name" value="Gln_synt_N"/>
</dbReference>
<dbReference type="FunFam" id="3.30.590.10:FF:000011">
    <property type="entry name" value="Glutamine synthetase"/>
    <property type="match status" value="2"/>
</dbReference>
<dbReference type="Pfam" id="PF03951">
    <property type="entry name" value="Gln-synt_N"/>
    <property type="match status" value="1"/>
</dbReference>
<dbReference type="GO" id="GO:0005524">
    <property type="term" value="F:ATP binding"/>
    <property type="evidence" value="ECO:0007669"/>
    <property type="project" value="UniProtKB-KW"/>
</dbReference>
<dbReference type="InterPro" id="IPR050292">
    <property type="entry name" value="Glutamine_Synthetase"/>
</dbReference>
<feature type="non-terminal residue" evidence="21">
    <location>
        <position position="595"/>
    </location>
</feature>
<comment type="catalytic activity">
    <reaction evidence="18">
        <text>L-glutamate + NH4(+) + ATP = L-glutamine + ADP + phosphate + H(+)</text>
        <dbReference type="Rhea" id="RHEA:16169"/>
        <dbReference type="ChEBI" id="CHEBI:15378"/>
        <dbReference type="ChEBI" id="CHEBI:28938"/>
        <dbReference type="ChEBI" id="CHEBI:29985"/>
        <dbReference type="ChEBI" id="CHEBI:30616"/>
        <dbReference type="ChEBI" id="CHEBI:43474"/>
        <dbReference type="ChEBI" id="CHEBI:58359"/>
        <dbReference type="ChEBI" id="CHEBI:456216"/>
        <dbReference type="EC" id="6.3.1.2"/>
    </reaction>
</comment>
<evidence type="ECO:0000256" key="17">
    <source>
        <dbReference type="RuleBase" id="RU000384"/>
    </source>
</evidence>
<dbReference type="InterPro" id="IPR014746">
    <property type="entry name" value="Gln_synth/guanido_kin_cat_dom"/>
</dbReference>
<dbReference type="InterPro" id="IPR036651">
    <property type="entry name" value="Gln_synt_N_sf"/>
</dbReference>
<keyword evidence="12 18" id="KW-0067">ATP-binding</keyword>
<reference evidence="21" key="1">
    <citation type="submission" date="2020-07" db="EMBL/GenBank/DDBJ databases">
        <title>Clarias magur genome sequencing, assembly and annotation.</title>
        <authorList>
            <person name="Kushwaha B."/>
            <person name="Kumar R."/>
            <person name="Das P."/>
            <person name="Joshi C.G."/>
            <person name="Kumar D."/>
            <person name="Nagpure N.S."/>
            <person name="Pandey M."/>
            <person name="Agarwal S."/>
            <person name="Srivastava S."/>
            <person name="Singh M."/>
            <person name="Sahoo L."/>
            <person name="Jayasankar P."/>
            <person name="Meher P.K."/>
            <person name="Koringa P.G."/>
            <person name="Iquebal M.A."/>
            <person name="Das S.P."/>
            <person name="Bit A."/>
            <person name="Patnaik S."/>
            <person name="Patel N."/>
            <person name="Shah T.M."/>
            <person name="Hinsu A."/>
            <person name="Jena J.K."/>
        </authorList>
    </citation>
    <scope>NUCLEOTIDE SEQUENCE</scope>
    <source>
        <strain evidence="21">CIFAMagur01</strain>
        <tissue evidence="21">Testis</tissue>
    </source>
</reference>
<dbReference type="GO" id="GO:0046872">
    <property type="term" value="F:metal ion binding"/>
    <property type="evidence" value="ECO:0007669"/>
    <property type="project" value="UniProtKB-KW"/>
</dbReference>
<evidence type="ECO:0000256" key="16">
    <source>
        <dbReference type="PROSITE-ProRule" id="PRU01330"/>
    </source>
</evidence>
<dbReference type="InterPro" id="IPR027302">
    <property type="entry name" value="Gln_synth_N_conserv_site"/>
</dbReference>
<feature type="domain" description="GS catalytic" evidence="20">
    <location>
        <begin position="441"/>
        <end position="595"/>
    </location>
</feature>
<dbReference type="PANTHER" id="PTHR20852:SF45">
    <property type="entry name" value="GLUTAMINE SYNTHETASE"/>
    <property type="match status" value="1"/>
</dbReference>
<keyword evidence="8" id="KW-0963">Cytoplasm</keyword>
<sequence length="595" mass="66867">MTTSSSSKLNKAVKQQYMDLPQGDKVQAMYIWIDESGQGLRCKTRTLDSEPKTIDELPEWNCAFSNMNQAGPSNSDMYLTPKAMFRDPFRKDPNKLILCEVLKYNRKPAGPYYCGVGADTAYGRDIVEAHYRACLYAGVMICGTNAECMPAQWEFQVGPCEGITMGDQLWISRFILHRVCEDFGVVASFDPKPIPGNWSGAGCHTNFSTKIMREEGGLRYIEEAVERLSKRHHYHIRAYDPKGGLDNARRLTGHLNTSNINNFSAGVANRGASIRIPHAVGQENRGYFEDRRPSANCDPYAVTEVLIRTCLLNEEGEETKEFLIATVKMDTSCSSKLTKSVKQQYMDLPQGDKVQAMYIWIDGSGEGLRCKTRTLDSEPKTIEELPEWNFDGSSTSQAEGSNSDMFLIPKAMFRDPFRKDPNKLVLCEVLKYNRKTAETNHRQMCEKIMSMVKNQHPWFGMEQEYTLLAIDGHPFGWPSNGFPGPQGPYYCGVGADKAYGRDIVEAHYRACLYAGVMICGSNAEVMPAQWEFQVGPCEGIAMGDHLWIARFILHRVCEDFGVVASFDPKPIPGNWNGAGCHTNFSTKNMREEEGL</sequence>
<keyword evidence="13" id="KW-0460">Magnesium</keyword>
<evidence type="ECO:0000256" key="5">
    <source>
        <dbReference type="ARBA" id="ARBA00009897"/>
    </source>
</evidence>
<dbReference type="OrthoDB" id="1936100at2759"/>
<dbReference type="PROSITE" id="PS00180">
    <property type="entry name" value="GLNA_1"/>
    <property type="match status" value="1"/>
</dbReference>
<keyword evidence="9 18" id="KW-0436">Ligase</keyword>
<evidence type="ECO:0000256" key="10">
    <source>
        <dbReference type="ARBA" id="ARBA00022723"/>
    </source>
</evidence>
<evidence type="ECO:0000256" key="7">
    <source>
        <dbReference type="ARBA" id="ARBA00021364"/>
    </source>
</evidence>
<dbReference type="FunFam" id="3.10.20.70:FF:000004">
    <property type="entry name" value="Glutamine synthetase"/>
    <property type="match status" value="2"/>
</dbReference>
<proteinExistence type="inferred from homology"/>
<dbReference type="PROSITE" id="PS51987">
    <property type="entry name" value="GS_CATALYTIC"/>
    <property type="match status" value="2"/>
</dbReference>
<evidence type="ECO:0000256" key="6">
    <source>
        <dbReference type="ARBA" id="ARBA00012937"/>
    </source>
</evidence>
<evidence type="ECO:0000256" key="15">
    <source>
        <dbReference type="ARBA" id="ARBA00023211"/>
    </source>
</evidence>
<dbReference type="AlphaFoldDB" id="A0A8J4UXJ1"/>
<feature type="domain" description="GS beta-grasp" evidence="19">
    <location>
        <begin position="352"/>
        <end position="434"/>
    </location>
</feature>
<evidence type="ECO:0000256" key="11">
    <source>
        <dbReference type="ARBA" id="ARBA00022741"/>
    </source>
</evidence>
<keyword evidence="22" id="KW-1185">Reference proteome</keyword>
<dbReference type="InterPro" id="IPR008146">
    <property type="entry name" value="Gln_synth_cat_dom"/>
</dbReference>
<keyword evidence="14" id="KW-0496">Mitochondrion</keyword>
<gene>
    <name evidence="21" type="ORF">DAT39_000920</name>
</gene>
<dbReference type="EMBL" id="QNUK01000005">
    <property type="protein sequence ID" value="KAF5909397.1"/>
    <property type="molecule type" value="Genomic_DNA"/>
</dbReference>
<dbReference type="Proteomes" id="UP000727407">
    <property type="component" value="Unassembled WGS sequence"/>
</dbReference>
<comment type="cofactor">
    <cofactor evidence="1">
        <name>Mn(2+)</name>
        <dbReference type="ChEBI" id="CHEBI:29035"/>
    </cofactor>
</comment>
<dbReference type="GO" id="GO:0005739">
    <property type="term" value="C:mitochondrion"/>
    <property type="evidence" value="ECO:0007669"/>
    <property type="project" value="UniProtKB-SubCell"/>
</dbReference>
<evidence type="ECO:0000313" key="21">
    <source>
        <dbReference type="EMBL" id="KAF5909397.1"/>
    </source>
</evidence>
<dbReference type="GO" id="GO:0006542">
    <property type="term" value="P:glutamine biosynthetic process"/>
    <property type="evidence" value="ECO:0007669"/>
    <property type="project" value="InterPro"/>
</dbReference>
<feature type="domain" description="GS catalytic" evidence="20">
    <location>
        <begin position="72"/>
        <end position="421"/>
    </location>
</feature>
<feature type="domain" description="GS beta-grasp" evidence="19">
    <location>
        <begin position="24"/>
        <end position="106"/>
    </location>
</feature>
<keyword evidence="11 18" id="KW-0547">Nucleotide-binding</keyword>
<dbReference type="GO" id="GO:0004356">
    <property type="term" value="F:glutamine synthetase activity"/>
    <property type="evidence" value="ECO:0007669"/>
    <property type="project" value="UniProtKB-EC"/>
</dbReference>
<evidence type="ECO:0000256" key="13">
    <source>
        <dbReference type="ARBA" id="ARBA00022842"/>
    </source>
</evidence>
<evidence type="ECO:0000256" key="14">
    <source>
        <dbReference type="ARBA" id="ARBA00023128"/>
    </source>
</evidence>
<evidence type="ECO:0000256" key="3">
    <source>
        <dbReference type="ARBA" id="ARBA00004173"/>
    </source>
</evidence>
<dbReference type="Gene3D" id="3.30.590.10">
    <property type="entry name" value="Glutamine synthetase/guanido kinase, catalytic domain"/>
    <property type="match status" value="2"/>
</dbReference>
<accession>A0A8J4UXJ1</accession>
<dbReference type="Gene3D" id="3.10.20.70">
    <property type="entry name" value="Glutamine synthetase, N-terminal domain"/>
    <property type="match status" value="1"/>
</dbReference>
<evidence type="ECO:0000259" key="19">
    <source>
        <dbReference type="PROSITE" id="PS51986"/>
    </source>
</evidence>
<evidence type="ECO:0000256" key="8">
    <source>
        <dbReference type="ARBA" id="ARBA00022490"/>
    </source>
</evidence>
<protein>
    <recommendedName>
        <fullName evidence="7 18">Glutamine synthetase</fullName>
        <ecNumber evidence="6 18">6.3.1.2</ecNumber>
    </recommendedName>
</protein>
<comment type="similarity">
    <text evidence="5 16 17">Belongs to the glutamine synthetase family.</text>
</comment>
<dbReference type="PROSITE" id="PS00181">
    <property type="entry name" value="GLNA_ATP"/>
    <property type="match status" value="1"/>
</dbReference>
<evidence type="ECO:0000256" key="18">
    <source>
        <dbReference type="RuleBase" id="RU004356"/>
    </source>
</evidence>
<dbReference type="PROSITE" id="PS51986">
    <property type="entry name" value="GS_BETA_GRASP"/>
    <property type="match status" value="2"/>
</dbReference>
<dbReference type="SMART" id="SM01230">
    <property type="entry name" value="Gln-synt_C"/>
    <property type="match status" value="2"/>
</dbReference>
<evidence type="ECO:0000313" key="22">
    <source>
        <dbReference type="Proteomes" id="UP000727407"/>
    </source>
</evidence>
<keyword evidence="15" id="KW-0464">Manganese</keyword>
<keyword evidence="10" id="KW-0479">Metal-binding</keyword>
<evidence type="ECO:0000256" key="2">
    <source>
        <dbReference type="ARBA" id="ARBA00001946"/>
    </source>
</evidence>
<dbReference type="InterPro" id="IPR027303">
    <property type="entry name" value="Gln_synth_gly_rich_site"/>
</dbReference>
<evidence type="ECO:0000256" key="12">
    <source>
        <dbReference type="ARBA" id="ARBA00022840"/>
    </source>
</evidence>
<organism evidence="21 22">
    <name type="scientific">Clarias magur</name>
    <name type="common">Asian catfish</name>
    <name type="synonym">Macropteronotus magur</name>
    <dbReference type="NCBI Taxonomy" id="1594786"/>
    <lineage>
        <taxon>Eukaryota</taxon>
        <taxon>Metazoa</taxon>
        <taxon>Chordata</taxon>
        <taxon>Craniata</taxon>
        <taxon>Vertebrata</taxon>
        <taxon>Euteleostomi</taxon>
        <taxon>Actinopterygii</taxon>
        <taxon>Neopterygii</taxon>
        <taxon>Teleostei</taxon>
        <taxon>Ostariophysi</taxon>
        <taxon>Siluriformes</taxon>
        <taxon>Clariidae</taxon>
        <taxon>Clarias</taxon>
    </lineage>
</organism>
<dbReference type="SUPFAM" id="SSF55931">
    <property type="entry name" value="Glutamine synthetase/guanido kinase"/>
    <property type="match status" value="2"/>
</dbReference>
<dbReference type="PANTHER" id="PTHR20852">
    <property type="entry name" value="GLUTAMINE SYNTHETASE"/>
    <property type="match status" value="1"/>
</dbReference>
<evidence type="ECO:0000259" key="20">
    <source>
        <dbReference type="PROSITE" id="PS51987"/>
    </source>
</evidence>
<evidence type="ECO:0000256" key="4">
    <source>
        <dbReference type="ARBA" id="ARBA00004496"/>
    </source>
</evidence>
<comment type="caution">
    <text evidence="21">The sequence shown here is derived from an EMBL/GenBank/DDBJ whole genome shotgun (WGS) entry which is preliminary data.</text>
</comment>
<evidence type="ECO:0000256" key="9">
    <source>
        <dbReference type="ARBA" id="ARBA00022598"/>
    </source>
</evidence>
<comment type="subcellular location">
    <subcellularLocation>
        <location evidence="4">Cytoplasm</location>
    </subcellularLocation>
    <subcellularLocation>
        <location evidence="3">Mitochondrion</location>
    </subcellularLocation>
</comment>
<comment type="cofactor">
    <cofactor evidence="2">
        <name>Mg(2+)</name>
        <dbReference type="ChEBI" id="CHEBI:18420"/>
    </cofactor>
</comment>
<dbReference type="EC" id="6.3.1.2" evidence="6 18"/>
<dbReference type="SUPFAM" id="SSF54368">
    <property type="entry name" value="Glutamine synthetase, N-terminal domain"/>
    <property type="match status" value="2"/>
</dbReference>
<name>A0A8J4UXJ1_CLAMG</name>
<dbReference type="Pfam" id="PF00120">
    <property type="entry name" value="Gln-synt_C"/>
    <property type="match status" value="2"/>
</dbReference>